<dbReference type="Proteomes" id="UP001472677">
    <property type="component" value="Unassembled WGS sequence"/>
</dbReference>
<organism evidence="2 4">
    <name type="scientific">Hibiscus sabdariffa</name>
    <name type="common">roselle</name>
    <dbReference type="NCBI Taxonomy" id="183260"/>
    <lineage>
        <taxon>Eukaryota</taxon>
        <taxon>Viridiplantae</taxon>
        <taxon>Streptophyta</taxon>
        <taxon>Embryophyta</taxon>
        <taxon>Tracheophyta</taxon>
        <taxon>Spermatophyta</taxon>
        <taxon>Magnoliopsida</taxon>
        <taxon>eudicotyledons</taxon>
        <taxon>Gunneridae</taxon>
        <taxon>Pentapetalae</taxon>
        <taxon>rosids</taxon>
        <taxon>malvids</taxon>
        <taxon>Malvales</taxon>
        <taxon>Malvaceae</taxon>
        <taxon>Malvoideae</taxon>
        <taxon>Hibiscus</taxon>
    </lineage>
</organism>
<feature type="compositionally biased region" description="Polar residues" evidence="1">
    <location>
        <begin position="74"/>
        <end position="89"/>
    </location>
</feature>
<dbReference type="EMBL" id="JBBPBM010000077">
    <property type="protein sequence ID" value="KAK8511814.1"/>
    <property type="molecule type" value="Genomic_DNA"/>
</dbReference>
<reference evidence="2 4" key="1">
    <citation type="journal article" date="2024" name="G3 (Bethesda)">
        <title>Genome assembly of Hibiscus sabdariffa L. provides insights into metabolisms of medicinal natural products.</title>
        <authorList>
            <person name="Kim T."/>
        </authorList>
    </citation>
    <scope>NUCLEOTIDE SEQUENCE [LARGE SCALE GENOMIC DNA]</scope>
    <source>
        <strain evidence="2">TK-2024</strain>
        <tissue evidence="2">Old leaves</tissue>
    </source>
</reference>
<sequence>MADLKSSLMSSPDNVTNSGTFPLVIVNGDMQQMEKSDNGRGSTQDPLTFRGLNVTSGSGPAHASGSGPAHGCPSSPTLTPDQFSVKSGSSGLGPALQIWNVVVTVALETEERGLILMNVLREGFLLKNHNLIWEFLLLLFV</sequence>
<evidence type="ECO:0000313" key="2">
    <source>
        <dbReference type="EMBL" id="KAK8511809.1"/>
    </source>
</evidence>
<gene>
    <name evidence="2" type="ORF">V6N12_000850</name>
    <name evidence="3" type="ORF">V6N12_000855</name>
</gene>
<evidence type="ECO:0000313" key="4">
    <source>
        <dbReference type="Proteomes" id="UP001472677"/>
    </source>
</evidence>
<comment type="caution">
    <text evidence="2">The sequence shown here is derived from an EMBL/GenBank/DDBJ whole genome shotgun (WGS) entry which is preliminary data.</text>
</comment>
<name>A0ABR2BY12_9ROSI</name>
<evidence type="ECO:0000313" key="3">
    <source>
        <dbReference type="EMBL" id="KAK8511814.1"/>
    </source>
</evidence>
<proteinExistence type="predicted"/>
<protein>
    <submittedName>
        <fullName evidence="2">Uncharacterized protein</fullName>
    </submittedName>
</protein>
<dbReference type="EMBL" id="JBBPBM010000077">
    <property type="protein sequence ID" value="KAK8511809.1"/>
    <property type="molecule type" value="Genomic_DNA"/>
</dbReference>
<accession>A0ABR2BY12</accession>
<keyword evidence="4" id="KW-1185">Reference proteome</keyword>
<feature type="compositionally biased region" description="Low complexity" evidence="1">
    <location>
        <begin position="56"/>
        <end position="71"/>
    </location>
</feature>
<evidence type="ECO:0000256" key="1">
    <source>
        <dbReference type="SAM" id="MobiDB-lite"/>
    </source>
</evidence>
<feature type="region of interest" description="Disordered" evidence="1">
    <location>
        <begin position="33"/>
        <end position="91"/>
    </location>
</feature>